<proteinExistence type="predicted"/>
<evidence type="ECO:0000313" key="2">
    <source>
        <dbReference type="Proteomes" id="UP000606499"/>
    </source>
</evidence>
<dbReference type="NCBIfam" id="NF045672">
    <property type="entry name" value="MCP_gp7_epsi_15"/>
    <property type="match status" value="1"/>
</dbReference>
<dbReference type="InterPro" id="IPR048813">
    <property type="entry name" value="GP7-like"/>
</dbReference>
<reference evidence="1" key="1">
    <citation type="submission" date="2020-08" db="EMBL/GenBank/DDBJ databases">
        <title>Genome public.</title>
        <authorList>
            <person name="Liu C."/>
            <person name="Sun Q."/>
        </authorList>
    </citation>
    <scope>NUCLEOTIDE SEQUENCE</scope>
    <source>
        <strain evidence="1">NSJ-28</strain>
    </source>
</reference>
<gene>
    <name evidence="1" type="ORF">H8S45_14280</name>
</gene>
<keyword evidence="2" id="KW-1185">Reference proteome</keyword>
<dbReference type="AlphaFoldDB" id="A0A923LZ57"/>
<protein>
    <submittedName>
        <fullName evidence="1">Phage capsid protein</fullName>
    </submittedName>
</protein>
<dbReference type="RefSeq" id="WP_186950315.1">
    <property type="nucleotide sequence ID" value="NZ_JACOPL010000021.1"/>
</dbReference>
<organism evidence="1 2">
    <name type="scientific">Agathobaculum faecis</name>
    <dbReference type="NCBI Taxonomy" id="2763013"/>
    <lineage>
        <taxon>Bacteria</taxon>
        <taxon>Bacillati</taxon>
        <taxon>Bacillota</taxon>
        <taxon>Clostridia</taxon>
        <taxon>Eubacteriales</taxon>
        <taxon>Butyricicoccaceae</taxon>
        <taxon>Agathobaculum</taxon>
    </lineage>
</organism>
<dbReference type="EMBL" id="JACOPL010000021">
    <property type="protein sequence ID" value="MBC5726619.1"/>
    <property type="molecule type" value="Genomic_DNA"/>
</dbReference>
<dbReference type="Proteomes" id="UP000606499">
    <property type="component" value="Unassembled WGS sequence"/>
</dbReference>
<accession>A0A923LZ57</accession>
<sequence length="334" mass="36029">MPVTLAQAKVGMADHIDQTVIDEFRRGSLLLDRLTFDNSVSPGTGGSTLTYGYTRLKTPAGAAFRELNAEYTETVADRETKSVDLKIFGGMFKVDRVIANTTNGQINEVQFQLQEHIKATTNLFHYTAINGDADTTGFDGLDTMLVGSSTELNTSAQTAIDLSTSSAIDTNYKTVLDMIDALLSELDGQPTMFIGNGALLTKIRSCARRAGYLTHSEDAFGRPVTGYNGIPFMDMQYFYDTTQSKEVPVVPIVSRKYGESPSETTVDGLTDLYVVRLGLDGFHAVSPAGGKIINTTLPDFSTAGAVKAGDVEMVAATVLKKTRAAGVLRNFKVK</sequence>
<comment type="caution">
    <text evidence="1">The sequence shown here is derived from an EMBL/GenBank/DDBJ whole genome shotgun (WGS) entry which is preliminary data.</text>
</comment>
<dbReference type="SUPFAM" id="SSF56563">
    <property type="entry name" value="Major capsid protein gp5"/>
    <property type="match status" value="1"/>
</dbReference>
<evidence type="ECO:0000313" key="1">
    <source>
        <dbReference type="EMBL" id="MBC5726619.1"/>
    </source>
</evidence>
<name>A0A923LZ57_9FIRM</name>